<reference evidence="3" key="1">
    <citation type="submission" date="2021-02" db="EMBL/GenBank/DDBJ databases">
        <authorList>
            <person name="Nowell W R."/>
        </authorList>
    </citation>
    <scope>NUCLEOTIDE SEQUENCE</scope>
</reference>
<sequence length="84" mass="10060">MGKKNFKDLYRRIKREQGNVTCEISVFSDKFNPFFQYVGVIVYAIDGKFEWENREGGRAHGHRGRSFYVIIQCTDKWPKDYYKP</sequence>
<organism evidence="3 5">
    <name type="scientific">Rotaria sordida</name>
    <dbReference type="NCBI Taxonomy" id="392033"/>
    <lineage>
        <taxon>Eukaryota</taxon>
        <taxon>Metazoa</taxon>
        <taxon>Spiralia</taxon>
        <taxon>Gnathifera</taxon>
        <taxon>Rotifera</taxon>
        <taxon>Eurotatoria</taxon>
        <taxon>Bdelloidea</taxon>
        <taxon>Philodinida</taxon>
        <taxon>Philodinidae</taxon>
        <taxon>Rotaria</taxon>
    </lineage>
</organism>
<protein>
    <submittedName>
        <fullName evidence="3">Uncharacterized protein</fullName>
    </submittedName>
</protein>
<dbReference type="AlphaFoldDB" id="A0A816CL06"/>
<dbReference type="Proteomes" id="UP000663870">
    <property type="component" value="Unassembled WGS sequence"/>
</dbReference>
<dbReference type="EMBL" id="CAJNOH010005758">
    <property type="protein sequence ID" value="CAF1408666.1"/>
    <property type="molecule type" value="Genomic_DNA"/>
</dbReference>
<comment type="caution">
    <text evidence="3">The sequence shown here is derived from an EMBL/GenBank/DDBJ whole genome shotgun (WGS) entry which is preliminary data.</text>
</comment>
<dbReference type="EMBL" id="CAJNOH010005721">
    <property type="protein sequence ID" value="CAF1407248.1"/>
    <property type="molecule type" value="Genomic_DNA"/>
</dbReference>
<proteinExistence type="predicted"/>
<evidence type="ECO:0000313" key="4">
    <source>
        <dbReference type="EMBL" id="CAF1626735.1"/>
    </source>
</evidence>
<feature type="non-terminal residue" evidence="3">
    <location>
        <position position="84"/>
    </location>
</feature>
<evidence type="ECO:0000313" key="2">
    <source>
        <dbReference type="EMBL" id="CAF1408666.1"/>
    </source>
</evidence>
<dbReference type="EMBL" id="CAJNOL010007234">
    <property type="protein sequence ID" value="CAF1626363.1"/>
    <property type="molecule type" value="Genomic_DNA"/>
</dbReference>
<evidence type="ECO:0000313" key="5">
    <source>
        <dbReference type="Proteomes" id="UP000663870"/>
    </source>
</evidence>
<evidence type="ECO:0000313" key="1">
    <source>
        <dbReference type="EMBL" id="CAF1407248.1"/>
    </source>
</evidence>
<name>A0A816CL06_9BILA</name>
<gene>
    <name evidence="3" type="ORF">JXQ802_LOCUS51224</name>
    <name evidence="4" type="ORF">JXQ802_LOCUS51266</name>
    <name evidence="1" type="ORF">PYM288_LOCUS35009</name>
    <name evidence="2" type="ORF">PYM288_LOCUS35045</name>
</gene>
<dbReference type="EMBL" id="CAJNOL010007275">
    <property type="protein sequence ID" value="CAF1626735.1"/>
    <property type="molecule type" value="Genomic_DNA"/>
</dbReference>
<accession>A0A816CL06</accession>
<keyword evidence="5" id="KW-1185">Reference proteome</keyword>
<evidence type="ECO:0000313" key="3">
    <source>
        <dbReference type="EMBL" id="CAF1626363.1"/>
    </source>
</evidence>
<dbReference type="Proteomes" id="UP000663854">
    <property type="component" value="Unassembled WGS sequence"/>
</dbReference>